<organism evidence="1 2">
    <name type="scientific">Streptosporangium becharense</name>
    <dbReference type="NCBI Taxonomy" id="1816182"/>
    <lineage>
        <taxon>Bacteria</taxon>
        <taxon>Bacillati</taxon>
        <taxon>Actinomycetota</taxon>
        <taxon>Actinomycetes</taxon>
        <taxon>Streptosporangiales</taxon>
        <taxon>Streptosporangiaceae</taxon>
        <taxon>Streptosporangium</taxon>
    </lineage>
</organism>
<comment type="caution">
    <text evidence="1">The sequence shown here is derived from an EMBL/GenBank/DDBJ whole genome shotgun (WGS) entry which is preliminary data.</text>
</comment>
<reference evidence="1 2" key="1">
    <citation type="submission" date="2020-08" db="EMBL/GenBank/DDBJ databases">
        <title>Sequencing the genomes of 1000 actinobacteria strains.</title>
        <authorList>
            <person name="Klenk H.-P."/>
        </authorList>
    </citation>
    <scope>NUCLEOTIDE SEQUENCE [LARGE SCALE GENOMIC DNA]</scope>
    <source>
        <strain evidence="1 2">DSM 46887</strain>
    </source>
</reference>
<accession>A0A7W9IHU0</accession>
<dbReference type="RefSeq" id="WP_184547317.1">
    <property type="nucleotide sequence ID" value="NZ_JACHMP010000001.1"/>
</dbReference>
<protein>
    <submittedName>
        <fullName evidence="1">Uncharacterized protein</fullName>
    </submittedName>
</protein>
<evidence type="ECO:0000313" key="1">
    <source>
        <dbReference type="EMBL" id="MBB5820846.1"/>
    </source>
</evidence>
<dbReference type="Proteomes" id="UP000540685">
    <property type="component" value="Unassembled WGS sequence"/>
</dbReference>
<sequence length="119" mass="13285">MSYEHSLPGVLASIRKAQEWIQFVASPTHPDLARDAGEVIGELMAIAIRRTPENVMVRLKATPSLEGLTVEIRDPGLLYMPDGPEWAKLSTRVWTARCSRDETGHLIEVEIRSRQAVPP</sequence>
<keyword evidence="2" id="KW-1185">Reference proteome</keyword>
<name>A0A7W9IHU0_9ACTN</name>
<evidence type="ECO:0000313" key="2">
    <source>
        <dbReference type="Proteomes" id="UP000540685"/>
    </source>
</evidence>
<dbReference type="AlphaFoldDB" id="A0A7W9IHU0"/>
<proteinExistence type="predicted"/>
<dbReference type="EMBL" id="JACHMP010000001">
    <property type="protein sequence ID" value="MBB5820846.1"/>
    <property type="molecule type" value="Genomic_DNA"/>
</dbReference>
<gene>
    <name evidence="1" type="ORF">F4562_003908</name>
</gene>